<feature type="transmembrane region" description="Helical" evidence="7">
    <location>
        <begin position="222"/>
        <end position="241"/>
    </location>
</feature>
<dbReference type="NCBIfam" id="TIGR00711">
    <property type="entry name" value="efflux_EmrB"/>
    <property type="match status" value="1"/>
</dbReference>
<keyword evidence="5 7" id="KW-1133">Transmembrane helix</keyword>
<feature type="transmembrane region" description="Helical" evidence="7">
    <location>
        <begin position="91"/>
        <end position="111"/>
    </location>
</feature>
<feature type="transmembrane region" description="Helical" evidence="7">
    <location>
        <begin position="326"/>
        <end position="348"/>
    </location>
</feature>
<sequence length="483" mass="51738">MSTTQDSATESASTVSARLRGWPLVATISALFTTLLMAAIDGSIVDTATPRIIADLHGFSLYSWLVTIYLLASTTTIPIAGTLSDLFGRKWFLIGGVLIFLLGSMLAGTSHSMIELIIFRGVQGMGSGILQTMTLVLVADIFPPKERARWLGLFSAVIIIASIIGPLAGGWITDHLGWRWIFYVNIPLGVCSLVLTSLWLPRTFLAEKATQSIREKLRRIDFIGALTIAGTIICLLLVLTWGSELSSWNSPQILGLFVATVLLFLLFCYTESHVQDPILPFSIFKNQSFSAGALLSLLLGMVLFAIVVYLPLFMQAVQGQSPTSSGAVMTPLTFTVAILSILTGSIIAKIGRYKSIAIIGAVVLATGVFLMTQMAPTTTSFEITRDVFLIGIGLGILMPLVNLATQNALPRQLLGVGTSAVTFLRSMGSTVATAVLGTIINTVSSLEISNHLPNAARHLPAAFLKAATDKQVLTSTAYRQSIV</sequence>
<evidence type="ECO:0000256" key="3">
    <source>
        <dbReference type="ARBA" id="ARBA00022475"/>
    </source>
</evidence>
<dbReference type="InterPro" id="IPR005829">
    <property type="entry name" value="Sugar_transporter_CS"/>
</dbReference>
<protein>
    <submittedName>
        <fullName evidence="9">MFS transporter</fullName>
    </submittedName>
</protein>
<proteinExistence type="predicted"/>
<feature type="transmembrane region" description="Helical" evidence="7">
    <location>
        <begin position="355"/>
        <end position="375"/>
    </location>
</feature>
<feature type="transmembrane region" description="Helical" evidence="7">
    <location>
        <begin position="150"/>
        <end position="168"/>
    </location>
</feature>
<dbReference type="Gene3D" id="1.20.1720.10">
    <property type="entry name" value="Multidrug resistance protein D"/>
    <property type="match status" value="1"/>
</dbReference>
<keyword evidence="6 7" id="KW-0472">Membrane</keyword>
<feature type="transmembrane region" description="Helical" evidence="7">
    <location>
        <begin position="291"/>
        <end position="314"/>
    </location>
</feature>
<dbReference type="InterPro" id="IPR020846">
    <property type="entry name" value="MFS_dom"/>
</dbReference>
<dbReference type="InterPro" id="IPR011701">
    <property type="entry name" value="MFS"/>
</dbReference>
<feature type="domain" description="Major facilitator superfamily (MFS) profile" evidence="8">
    <location>
        <begin position="27"/>
        <end position="483"/>
    </location>
</feature>
<evidence type="ECO:0000313" key="10">
    <source>
        <dbReference type="Proteomes" id="UP001344906"/>
    </source>
</evidence>
<keyword evidence="3" id="KW-1003">Cell membrane</keyword>
<keyword evidence="2" id="KW-0813">Transport</keyword>
<dbReference type="RefSeq" id="WP_338250897.1">
    <property type="nucleotide sequence ID" value="NZ_BSRI01000001.1"/>
</dbReference>
<dbReference type="EMBL" id="BSRI01000001">
    <property type="protein sequence ID" value="GLV56035.1"/>
    <property type="molecule type" value="Genomic_DNA"/>
</dbReference>
<keyword evidence="4 7" id="KW-0812">Transmembrane</keyword>
<dbReference type="InterPro" id="IPR036259">
    <property type="entry name" value="MFS_trans_sf"/>
</dbReference>
<feature type="transmembrane region" description="Helical" evidence="7">
    <location>
        <begin position="21"/>
        <end position="40"/>
    </location>
</feature>
<dbReference type="Pfam" id="PF07690">
    <property type="entry name" value="MFS_1"/>
    <property type="match status" value="1"/>
</dbReference>
<feature type="transmembrane region" description="Helical" evidence="7">
    <location>
        <begin position="117"/>
        <end position="138"/>
    </location>
</feature>
<dbReference type="Gene3D" id="1.20.1250.20">
    <property type="entry name" value="MFS general substrate transporter like domains"/>
    <property type="match status" value="1"/>
</dbReference>
<evidence type="ECO:0000259" key="8">
    <source>
        <dbReference type="PROSITE" id="PS50850"/>
    </source>
</evidence>
<comment type="subcellular location">
    <subcellularLocation>
        <location evidence="1">Cell membrane</location>
        <topology evidence="1">Multi-pass membrane protein</topology>
    </subcellularLocation>
</comment>
<dbReference type="PANTHER" id="PTHR23501">
    <property type="entry name" value="MAJOR FACILITATOR SUPERFAMILY"/>
    <property type="match status" value="1"/>
</dbReference>
<gene>
    <name evidence="9" type="ORF">KDH_28790</name>
</gene>
<feature type="transmembrane region" description="Helical" evidence="7">
    <location>
        <begin position="60"/>
        <end position="79"/>
    </location>
</feature>
<comment type="caution">
    <text evidence="9">The sequence shown here is derived from an EMBL/GenBank/DDBJ whole genome shotgun (WGS) entry which is preliminary data.</text>
</comment>
<dbReference type="PANTHER" id="PTHR23501:SF197">
    <property type="entry name" value="COMD"/>
    <property type="match status" value="1"/>
</dbReference>
<dbReference type="Proteomes" id="UP001344906">
    <property type="component" value="Unassembled WGS sequence"/>
</dbReference>
<keyword evidence="10" id="KW-1185">Reference proteome</keyword>
<dbReference type="InterPro" id="IPR004638">
    <property type="entry name" value="EmrB-like"/>
</dbReference>
<accession>A0ABQ6FRV5</accession>
<evidence type="ECO:0000256" key="6">
    <source>
        <dbReference type="ARBA" id="ARBA00023136"/>
    </source>
</evidence>
<dbReference type="SUPFAM" id="SSF103473">
    <property type="entry name" value="MFS general substrate transporter"/>
    <property type="match status" value="1"/>
</dbReference>
<feature type="transmembrane region" description="Helical" evidence="7">
    <location>
        <begin position="180"/>
        <end position="201"/>
    </location>
</feature>
<evidence type="ECO:0000256" key="4">
    <source>
        <dbReference type="ARBA" id="ARBA00022692"/>
    </source>
</evidence>
<feature type="transmembrane region" description="Helical" evidence="7">
    <location>
        <begin position="387"/>
        <end position="405"/>
    </location>
</feature>
<organism evidence="9 10">
    <name type="scientific">Dictyobacter halimunensis</name>
    <dbReference type="NCBI Taxonomy" id="3026934"/>
    <lineage>
        <taxon>Bacteria</taxon>
        <taxon>Bacillati</taxon>
        <taxon>Chloroflexota</taxon>
        <taxon>Ktedonobacteria</taxon>
        <taxon>Ktedonobacterales</taxon>
        <taxon>Dictyobacteraceae</taxon>
        <taxon>Dictyobacter</taxon>
    </lineage>
</organism>
<dbReference type="CDD" id="cd17502">
    <property type="entry name" value="MFS_Azr1_MDR_like"/>
    <property type="match status" value="1"/>
</dbReference>
<dbReference type="PROSITE" id="PS00216">
    <property type="entry name" value="SUGAR_TRANSPORT_1"/>
    <property type="match status" value="1"/>
</dbReference>
<dbReference type="PROSITE" id="PS50850">
    <property type="entry name" value="MFS"/>
    <property type="match status" value="1"/>
</dbReference>
<feature type="transmembrane region" description="Helical" evidence="7">
    <location>
        <begin position="253"/>
        <end position="270"/>
    </location>
</feature>
<evidence type="ECO:0000256" key="7">
    <source>
        <dbReference type="SAM" id="Phobius"/>
    </source>
</evidence>
<evidence type="ECO:0000256" key="2">
    <source>
        <dbReference type="ARBA" id="ARBA00022448"/>
    </source>
</evidence>
<evidence type="ECO:0000256" key="1">
    <source>
        <dbReference type="ARBA" id="ARBA00004651"/>
    </source>
</evidence>
<reference evidence="9 10" key="1">
    <citation type="submission" date="2023-02" db="EMBL/GenBank/DDBJ databases">
        <title>Dictyobacter halimunensis sp. nov., a new member of the class Ktedonobacteria from forest soil in a geothermal area.</title>
        <authorList>
            <person name="Rachmania M.K."/>
            <person name="Ningsih F."/>
            <person name="Sakai Y."/>
            <person name="Yabe S."/>
            <person name="Yokota A."/>
            <person name="Sjamsuridzal W."/>
        </authorList>
    </citation>
    <scope>NUCLEOTIDE SEQUENCE [LARGE SCALE GENOMIC DNA]</scope>
    <source>
        <strain evidence="9 10">S3.2.2.5</strain>
    </source>
</reference>
<name>A0ABQ6FRV5_9CHLR</name>
<evidence type="ECO:0000313" key="9">
    <source>
        <dbReference type="EMBL" id="GLV56035.1"/>
    </source>
</evidence>
<evidence type="ECO:0000256" key="5">
    <source>
        <dbReference type="ARBA" id="ARBA00022989"/>
    </source>
</evidence>